<evidence type="ECO:0000256" key="2">
    <source>
        <dbReference type="SAM" id="MobiDB-lite"/>
    </source>
</evidence>
<protein>
    <recommendedName>
        <fullName evidence="3">ZAD domain-containing protein</fullName>
    </recommendedName>
</protein>
<feature type="compositionally biased region" description="Low complexity" evidence="2">
    <location>
        <begin position="140"/>
        <end position="154"/>
    </location>
</feature>
<organism>
    <name type="scientific">Branchiostoma floridae</name>
    <name type="common">Florida lancelet</name>
    <name type="synonym">Amphioxus</name>
    <dbReference type="NCBI Taxonomy" id="7739"/>
    <lineage>
        <taxon>Eukaryota</taxon>
        <taxon>Metazoa</taxon>
        <taxon>Chordata</taxon>
        <taxon>Cephalochordata</taxon>
        <taxon>Leptocardii</taxon>
        <taxon>Amphioxiformes</taxon>
        <taxon>Branchiostomatidae</taxon>
        <taxon>Branchiostoma</taxon>
    </lineage>
</organism>
<feature type="region of interest" description="Disordered" evidence="2">
    <location>
        <begin position="117"/>
        <end position="154"/>
    </location>
</feature>
<evidence type="ECO:0000256" key="1">
    <source>
        <dbReference type="PROSITE-ProRule" id="PRU01263"/>
    </source>
</evidence>
<evidence type="ECO:0000259" key="3">
    <source>
        <dbReference type="PROSITE" id="PS51915"/>
    </source>
</evidence>
<dbReference type="EMBL" id="GG666491">
    <property type="protein sequence ID" value="EEN63496.1"/>
    <property type="molecule type" value="Genomic_DNA"/>
</dbReference>
<dbReference type="AlphaFoldDB" id="C3Y827"/>
<sequence length="654" mass="72524">MAHTTGTPRKECEDIVLSGIPDNECANCGKIFDENTRKKRRNIFGKDADVEKAETTIKEVVESFTGVNIVSQSYQPSVFVCAECFTVIKSFALANKRCMDAREKFQDRGKNGFLARRQKRTRSTPGTPGKVTKRRRQLFSPGTTPRKSSTSPSTFKVSLENKIRNIGPQMTSIVKPLLDYKYSTVANAVCKHEKIKPFILTNVLSVLNKEAQAICSPAQPSILRSSTLAGFNISNITKELEDRAPTITRVLRVISSPTNETVRTRNVLGTVRTRKPSRKAGSKALSCIKRKVTVIQRQQLRKKQQARRQPIIATSAAALFRARNRAMSAMQTCLGISLFKCHASAALYKRMKSCGVTVSHKQTLRAVDQLSKNHDQEVHRWKKELETPVSPVQQGETPVSHVQQGETPVSYVQRGETPVSHVQRGETPVSYVKQGETPVSFVQRGETPVSHVQRGETPVSHDQQGETPVSYVQRGETPVSHIQQGETPVSYVQQGETPVSFFQWGETPVSYVQGGETPVSHVKRGETPVSHVQQGGTPVSFFQRGETPVSHVQQGETPVSFVQRGETPVSHVQRGETPVSFVQRGETPVSYVQRGETLVSHVQRGETPVSYVQQGETQVSYVQRGETPVSYVQRGETPVSFDQQGETKYLIVSS</sequence>
<feature type="binding site" evidence="1">
    <location>
        <position position="28"/>
    </location>
    <ligand>
        <name>Zn(2+)</name>
        <dbReference type="ChEBI" id="CHEBI:29105"/>
    </ligand>
</feature>
<dbReference type="InterPro" id="IPR012934">
    <property type="entry name" value="Znf_AD"/>
</dbReference>
<proteinExistence type="predicted"/>
<feature type="region of interest" description="Disordered" evidence="2">
    <location>
        <begin position="445"/>
        <end position="467"/>
    </location>
</feature>
<keyword evidence="1" id="KW-0862">Zinc</keyword>
<gene>
    <name evidence="4" type="ORF">BRAFLDRAFT_69918</name>
</gene>
<reference evidence="4" key="1">
    <citation type="journal article" date="2008" name="Nature">
        <title>The amphioxus genome and the evolution of the chordate karyotype.</title>
        <authorList>
            <consortium name="US DOE Joint Genome Institute (JGI-PGF)"/>
            <person name="Putnam N.H."/>
            <person name="Butts T."/>
            <person name="Ferrier D.E.K."/>
            <person name="Furlong R.F."/>
            <person name="Hellsten U."/>
            <person name="Kawashima T."/>
            <person name="Robinson-Rechavi M."/>
            <person name="Shoguchi E."/>
            <person name="Terry A."/>
            <person name="Yu J.-K."/>
            <person name="Benito-Gutierrez E.L."/>
            <person name="Dubchak I."/>
            <person name="Garcia-Fernandez J."/>
            <person name="Gibson-Brown J.J."/>
            <person name="Grigoriev I.V."/>
            <person name="Horton A.C."/>
            <person name="de Jong P.J."/>
            <person name="Jurka J."/>
            <person name="Kapitonov V.V."/>
            <person name="Kohara Y."/>
            <person name="Kuroki Y."/>
            <person name="Lindquist E."/>
            <person name="Lucas S."/>
            <person name="Osoegawa K."/>
            <person name="Pennacchio L.A."/>
            <person name="Salamov A.A."/>
            <person name="Satou Y."/>
            <person name="Sauka-Spengler T."/>
            <person name="Schmutz J."/>
            <person name="Shin-I T."/>
            <person name="Toyoda A."/>
            <person name="Bronner-Fraser M."/>
            <person name="Fujiyama A."/>
            <person name="Holland L.Z."/>
            <person name="Holland P.W.H."/>
            <person name="Satoh N."/>
            <person name="Rokhsar D.S."/>
        </authorList>
    </citation>
    <scope>NUCLEOTIDE SEQUENCE [LARGE SCALE GENOMIC DNA]</scope>
    <source>
        <strain evidence="4">S238N-H82</strain>
        <tissue evidence="4">Testes</tissue>
    </source>
</reference>
<dbReference type="PROSITE" id="PS51915">
    <property type="entry name" value="ZAD"/>
    <property type="match status" value="1"/>
</dbReference>
<accession>C3Y827</accession>
<feature type="binding site" evidence="1">
    <location>
        <position position="81"/>
    </location>
    <ligand>
        <name>Zn(2+)</name>
        <dbReference type="ChEBI" id="CHEBI:29105"/>
    </ligand>
</feature>
<name>C3Y827_BRAFL</name>
<evidence type="ECO:0000313" key="4">
    <source>
        <dbReference type="EMBL" id="EEN63496.1"/>
    </source>
</evidence>
<keyword evidence="1" id="KW-0479">Metal-binding</keyword>
<keyword evidence="1" id="KW-0863">Zinc-finger</keyword>
<dbReference type="GO" id="GO:0008270">
    <property type="term" value="F:zinc ion binding"/>
    <property type="evidence" value="ECO:0007669"/>
    <property type="project" value="UniProtKB-UniRule"/>
</dbReference>
<feature type="binding site" evidence="1">
    <location>
        <position position="84"/>
    </location>
    <ligand>
        <name>Zn(2+)</name>
        <dbReference type="ChEBI" id="CHEBI:29105"/>
    </ligand>
</feature>
<feature type="binding site" evidence="1">
    <location>
        <position position="25"/>
    </location>
    <ligand>
        <name>Zn(2+)</name>
        <dbReference type="ChEBI" id="CHEBI:29105"/>
    </ligand>
</feature>
<dbReference type="InParanoid" id="C3Y827"/>
<dbReference type="GO" id="GO:0005634">
    <property type="term" value="C:nucleus"/>
    <property type="evidence" value="ECO:0007669"/>
    <property type="project" value="InterPro"/>
</dbReference>
<feature type="domain" description="ZAD" evidence="3">
    <location>
        <begin position="23"/>
        <end position="108"/>
    </location>
</feature>